<sequence>MPTSRYGLTLNHISKILCYDICILAIPIVRTGIFRCRHIIKTFLDFS</sequence>
<accession>A0A0B0N9L8</accession>
<keyword evidence="2" id="KW-1185">Reference proteome</keyword>
<evidence type="ECO:0000313" key="1">
    <source>
        <dbReference type="EMBL" id="KHG11233.1"/>
    </source>
</evidence>
<gene>
    <name evidence="1" type="ORF">F383_12762</name>
</gene>
<evidence type="ECO:0000313" key="2">
    <source>
        <dbReference type="Proteomes" id="UP000032142"/>
    </source>
</evidence>
<dbReference type="EMBL" id="KN395463">
    <property type="protein sequence ID" value="KHG11233.1"/>
    <property type="molecule type" value="Genomic_DNA"/>
</dbReference>
<dbReference type="AlphaFoldDB" id="A0A0B0N9L8"/>
<organism evidence="1 2">
    <name type="scientific">Gossypium arboreum</name>
    <name type="common">Tree cotton</name>
    <name type="synonym">Gossypium nanking</name>
    <dbReference type="NCBI Taxonomy" id="29729"/>
    <lineage>
        <taxon>Eukaryota</taxon>
        <taxon>Viridiplantae</taxon>
        <taxon>Streptophyta</taxon>
        <taxon>Embryophyta</taxon>
        <taxon>Tracheophyta</taxon>
        <taxon>Spermatophyta</taxon>
        <taxon>Magnoliopsida</taxon>
        <taxon>eudicotyledons</taxon>
        <taxon>Gunneridae</taxon>
        <taxon>Pentapetalae</taxon>
        <taxon>rosids</taxon>
        <taxon>malvids</taxon>
        <taxon>Malvales</taxon>
        <taxon>Malvaceae</taxon>
        <taxon>Malvoideae</taxon>
        <taxon>Gossypium</taxon>
    </lineage>
</organism>
<dbReference type="Proteomes" id="UP000032142">
    <property type="component" value="Unassembled WGS sequence"/>
</dbReference>
<proteinExistence type="predicted"/>
<protein>
    <submittedName>
        <fullName evidence="1">Uncharacterized protein</fullName>
    </submittedName>
</protein>
<name>A0A0B0N9L8_GOSAR</name>
<reference evidence="2" key="1">
    <citation type="submission" date="2014-09" db="EMBL/GenBank/DDBJ databases">
        <authorList>
            <person name="Mudge J."/>
            <person name="Ramaraj T."/>
            <person name="Lindquist I.E."/>
            <person name="Bharti A.K."/>
            <person name="Sundararajan A."/>
            <person name="Cameron C.T."/>
            <person name="Woodward J.E."/>
            <person name="May G.D."/>
            <person name="Brubaker C."/>
            <person name="Broadhvest J."/>
            <person name="Wilkins T.A."/>
        </authorList>
    </citation>
    <scope>NUCLEOTIDE SEQUENCE</scope>
    <source>
        <strain evidence="2">cv. AKA8401</strain>
    </source>
</reference>